<reference evidence="1" key="1">
    <citation type="submission" date="2023-07" db="EMBL/GenBank/DDBJ databases">
        <title>Sorghum-associated microbial communities from plants grown in Nebraska, USA.</title>
        <authorList>
            <person name="Schachtman D."/>
        </authorList>
    </citation>
    <scope>NUCLEOTIDE SEQUENCE</scope>
    <source>
        <strain evidence="1">BE56</strain>
    </source>
</reference>
<name>A0ACC6KAC1_9PSED</name>
<protein>
    <submittedName>
        <fullName evidence="1">Uncharacterized protein</fullName>
    </submittedName>
</protein>
<keyword evidence="2" id="KW-1185">Reference proteome</keyword>
<evidence type="ECO:0000313" key="1">
    <source>
        <dbReference type="EMBL" id="MDR6715345.1"/>
    </source>
</evidence>
<sequence length="85" mass="9456">MRKVVPDPPHSNRSPSPLEDTLVQASEYSMCALAVAHQSVTLMPKTPGSIMMLTVMHELEGVRSLLESALTQVQLRNEPQRHTLH</sequence>
<evidence type="ECO:0000313" key="2">
    <source>
        <dbReference type="Proteomes" id="UP001259587"/>
    </source>
</evidence>
<dbReference type="EMBL" id="JAVDTH010000049">
    <property type="protein sequence ID" value="MDR6715345.1"/>
    <property type="molecule type" value="Genomic_DNA"/>
</dbReference>
<accession>A0ACC6KAC1</accession>
<dbReference type="Proteomes" id="UP001259587">
    <property type="component" value="Unassembled WGS sequence"/>
</dbReference>
<proteinExistence type="predicted"/>
<gene>
    <name evidence="1" type="ORF">J2W83_004989</name>
</gene>
<organism evidence="1 2">
    <name type="scientific">Pseudomonas hunanensis</name>
    <dbReference type="NCBI Taxonomy" id="1247546"/>
    <lineage>
        <taxon>Bacteria</taxon>
        <taxon>Pseudomonadati</taxon>
        <taxon>Pseudomonadota</taxon>
        <taxon>Gammaproteobacteria</taxon>
        <taxon>Pseudomonadales</taxon>
        <taxon>Pseudomonadaceae</taxon>
        <taxon>Pseudomonas</taxon>
    </lineage>
</organism>
<comment type="caution">
    <text evidence="1">The sequence shown here is derived from an EMBL/GenBank/DDBJ whole genome shotgun (WGS) entry which is preliminary data.</text>
</comment>